<feature type="transmembrane region" description="Helical" evidence="2">
    <location>
        <begin position="6"/>
        <end position="23"/>
    </location>
</feature>
<sequence>MEVIIVNVVFVILVVTLIGFIIYRDHKSNKQNPSTNHKGKSKSDVNQDKEHAEKLTEAQKGNGRAW</sequence>
<comment type="caution">
    <text evidence="3">The sequence shown here is derived from an EMBL/GenBank/DDBJ whole genome shotgun (WGS) entry which is preliminary data.</text>
</comment>
<dbReference type="AlphaFoldDB" id="A0A0A5G219"/>
<keyword evidence="2" id="KW-0812">Transmembrane</keyword>
<protein>
    <submittedName>
        <fullName evidence="3">Uncharacterized protein</fullName>
    </submittedName>
</protein>
<keyword evidence="2" id="KW-0472">Membrane</keyword>
<evidence type="ECO:0000256" key="2">
    <source>
        <dbReference type="SAM" id="Phobius"/>
    </source>
</evidence>
<feature type="compositionally biased region" description="Basic and acidic residues" evidence="1">
    <location>
        <begin position="41"/>
        <end position="57"/>
    </location>
</feature>
<gene>
    <name evidence="3" type="ORF">N783_10490</name>
</gene>
<keyword evidence="2" id="KW-1133">Transmembrane helix</keyword>
<dbReference type="RefSeq" id="WP_027446896.1">
    <property type="nucleotide sequence ID" value="NZ_AULJ01000043.1"/>
</dbReference>
<keyword evidence="4" id="KW-1185">Reference proteome</keyword>
<accession>A0A0A5G219</accession>
<feature type="region of interest" description="Disordered" evidence="1">
    <location>
        <begin position="27"/>
        <end position="66"/>
    </location>
</feature>
<evidence type="ECO:0000256" key="1">
    <source>
        <dbReference type="SAM" id="MobiDB-lite"/>
    </source>
</evidence>
<dbReference type="STRING" id="1385511.GCA_000425225_03286"/>
<evidence type="ECO:0000313" key="4">
    <source>
        <dbReference type="Proteomes" id="UP000030403"/>
    </source>
</evidence>
<organism evidence="3 4">
    <name type="scientific">Pontibacillus marinus BH030004 = DSM 16465</name>
    <dbReference type="NCBI Taxonomy" id="1385511"/>
    <lineage>
        <taxon>Bacteria</taxon>
        <taxon>Bacillati</taxon>
        <taxon>Bacillota</taxon>
        <taxon>Bacilli</taxon>
        <taxon>Bacillales</taxon>
        <taxon>Bacillaceae</taxon>
        <taxon>Pontibacillus</taxon>
    </lineage>
</organism>
<dbReference type="Proteomes" id="UP000030403">
    <property type="component" value="Unassembled WGS sequence"/>
</dbReference>
<proteinExistence type="predicted"/>
<evidence type="ECO:0000313" key="3">
    <source>
        <dbReference type="EMBL" id="KGX87146.1"/>
    </source>
</evidence>
<name>A0A0A5G219_9BACI</name>
<dbReference type="EMBL" id="AVPF01000026">
    <property type="protein sequence ID" value="KGX87146.1"/>
    <property type="molecule type" value="Genomic_DNA"/>
</dbReference>
<reference evidence="3 4" key="1">
    <citation type="submission" date="2013-08" db="EMBL/GenBank/DDBJ databases">
        <authorList>
            <person name="Huang J."/>
            <person name="Wang G."/>
        </authorList>
    </citation>
    <scope>NUCLEOTIDE SEQUENCE [LARGE SCALE GENOMIC DNA]</scope>
    <source>
        <strain evidence="3 4">BH030004</strain>
    </source>
</reference>